<evidence type="ECO:0000313" key="2">
    <source>
        <dbReference type="Proteomes" id="UP000015106"/>
    </source>
</evidence>
<reference evidence="2" key="1">
    <citation type="journal article" date="2013" name="Nature">
        <title>Draft genome of the wheat A-genome progenitor Triticum urartu.</title>
        <authorList>
            <person name="Ling H.Q."/>
            <person name="Zhao S."/>
            <person name="Liu D."/>
            <person name="Wang J."/>
            <person name="Sun H."/>
            <person name="Zhang C."/>
            <person name="Fan H."/>
            <person name="Li D."/>
            <person name="Dong L."/>
            <person name="Tao Y."/>
            <person name="Gao C."/>
            <person name="Wu H."/>
            <person name="Li Y."/>
            <person name="Cui Y."/>
            <person name="Guo X."/>
            <person name="Zheng S."/>
            <person name="Wang B."/>
            <person name="Yu K."/>
            <person name="Liang Q."/>
            <person name="Yang W."/>
            <person name="Lou X."/>
            <person name="Chen J."/>
            <person name="Feng M."/>
            <person name="Jian J."/>
            <person name="Zhang X."/>
            <person name="Luo G."/>
            <person name="Jiang Y."/>
            <person name="Liu J."/>
            <person name="Wang Z."/>
            <person name="Sha Y."/>
            <person name="Zhang B."/>
            <person name="Wu H."/>
            <person name="Tang D."/>
            <person name="Shen Q."/>
            <person name="Xue P."/>
            <person name="Zou S."/>
            <person name="Wang X."/>
            <person name="Liu X."/>
            <person name="Wang F."/>
            <person name="Yang Y."/>
            <person name="An X."/>
            <person name="Dong Z."/>
            <person name="Zhang K."/>
            <person name="Zhang X."/>
            <person name="Luo M.C."/>
            <person name="Dvorak J."/>
            <person name="Tong Y."/>
            <person name="Wang J."/>
            <person name="Yang H."/>
            <person name="Li Z."/>
            <person name="Wang D."/>
            <person name="Zhang A."/>
            <person name="Wang J."/>
        </authorList>
    </citation>
    <scope>NUCLEOTIDE SEQUENCE</scope>
    <source>
        <strain evidence="2">cv. G1812</strain>
    </source>
</reference>
<dbReference type="EnsemblPlants" id="TuG1812G0500000900.01.T02">
    <property type="protein sequence ID" value="TuG1812G0500000900.01.T02"/>
    <property type="gene ID" value="TuG1812G0500000900.01"/>
</dbReference>
<name>A0A8R7UG05_TRIUA</name>
<reference evidence="1" key="2">
    <citation type="submission" date="2018-03" db="EMBL/GenBank/DDBJ databases">
        <title>The Triticum urartu genome reveals the dynamic nature of wheat genome evolution.</title>
        <authorList>
            <person name="Ling H."/>
            <person name="Ma B."/>
            <person name="Shi X."/>
            <person name="Liu H."/>
            <person name="Dong L."/>
            <person name="Sun H."/>
            <person name="Cao Y."/>
            <person name="Gao Q."/>
            <person name="Zheng S."/>
            <person name="Li Y."/>
            <person name="Yu Y."/>
            <person name="Du H."/>
            <person name="Qi M."/>
            <person name="Li Y."/>
            <person name="Yu H."/>
            <person name="Cui Y."/>
            <person name="Wang N."/>
            <person name="Chen C."/>
            <person name="Wu H."/>
            <person name="Zhao Y."/>
            <person name="Zhang J."/>
            <person name="Li Y."/>
            <person name="Zhou W."/>
            <person name="Zhang B."/>
            <person name="Hu W."/>
            <person name="Eijk M."/>
            <person name="Tang J."/>
            <person name="Witsenboer H."/>
            <person name="Zhao S."/>
            <person name="Li Z."/>
            <person name="Zhang A."/>
            <person name="Wang D."/>
            <person name="Liang C."/>
        </authorList>
    </citation>
    <scope>NUCLEOTIDE SEQUENCE [LARGE SCALE GENOMIC DNA]</scope>
    <source>
        <strain evidence="1">cv. G1812</strain>
    </source>
</reference>
<dbReference type="Proteomes" id="UP000015106">
    <property type="component" value="Chromosome 5"/>
</dbReference>
<accession>A0A8R7UG05</accession>
<evidence type="ECO:0000313" key="1">
    <source>
        <dbReference type="EnsemblPlants" id="TuG1812G0500000900.01.T02"/>
    </source>
</evidence>
<organism evidence="1 2">
    <name type="scientific">Triticum urartu</name>
    <name type="common">Red wild einkorn</name>
    <name type="synonym">Crithodium urartu</name>
    <dbReference type="NCBI Taxonomy" id="4572"/>
    <lineage>
        <taxon>Eukaryota</taxon>
        <taxon>Viridiplantae</taxon>
        <taxon>Streptophyta</taxon>
        <taxon>Embryophyta</taxon>
        <taxon>Tracheophyta</taxon>
        <taxon>Spermatophyta</taxon>
        <taxon>Magnoliopsida</taxon>
        <taxon>Liliopsida</taxon>
        <taxon>Poales</taxon>
        <taxon>Poaceae</taxon>
        <taxon>BOP clade</taxon>
        <taxon>Pooideae</taxon>
        <taxon>Triticodae</taxon>
        <taxon>Triticeae</taxon>
        <taxon>Triticinae</taxon>
        <taxon>Triticum</taxon>
    </lineage>
</organism>
<dbReference type="AlphaFoldDB" id="A0A8R7UG05"/>
<sequence length="59" mass="6486">MLDGAGQSSSTWPWSRSNICAWGMLVLLGRRELGLAILGRAETNETWQLLTLLSLPSNI</sequence>
<proteinExistence type="predicted"/>
<protein>
    <submittedName>
        <fullName evidence="1">Uncharacterized protein</fullName>
    </submittedName>
</protein>
<reference evidence="1" key="3">
    <citation type="submission" date="2022-06" db="UniProtKB">
        <authorList>
            <consortium name="EnsemblPlants"/>
        </authorList>
    </citation>
    <scope>IDENTIFICATION</scope>
</reference>
<dbReference type="EnsemblPlants" id="TuG1812G0500000900.01.T01">
    <property type="protein sequence ID" value="TuG1812G0500000900.01.T01"/>
    <property type="gene ID" value="TuG1812G0500000900.01"/>
</dbReference>
<dbReference type="Gramene" id="TuG1812G0500000900.01.T01">
    <property type="protein sequence ID" value="TuG1812G0500000900.01.T01"/>
    <property type="gene ID" value="TuG1812G0500000900.01"/>
</dbReference>
<keyword evidence="2" id="KW-1185">Reference proteome</keyword>
<dbReference type="Gramene" id="TuG1812G0500000900.01.T02">
    <property type="protein sequence ID" value="TuG1812G0500000900.01.T02"/>
    <property type="gene ID" value="TuG1812G0500000900.01"/>
</dbReference>